<evidence type="ECO:0000256" key="8">
    <source>
        <dbReference type="ARBA" id="ARBA00023268"/>
    </source>
</evidence>
<evidence type="ECO:0000256" key="9">
    <source>
        <dbReference type="ARBA" id="ARBA00023295"/>
    </source>
</evidence>
<dbReference type="SUPFAM" id="SSF81624">
    <property type="entry name" value="N-terminal domain of MutM-like DNA repair proteins"/>
    <property type="match status" value="1"/>
</dbReference>
<evidence type="ECO:0000256" key="2">
    <source>
        <dbReference type="ARBA" id="ARBA00009409"/>
    </source>
</evidence>
<name>A0A6C0E7L1_9ZZZZ</name>
<keyword evidence="4" id="KW-0378">Hydrolase</keyword>
<dbReference type="Pfam" id="PF06831">
    <property type="entry name" value="H2TH"/>
    <property type="match status" value="1"/>
</dbReference>
<evidence type="ECO:0000256" key="5">
    <source>
        <dbReference type="ARBA" id="ARBA00023125"/>
    </source>
</evidence>
<sequence>MPEGPEVTVIKDGLNTYLKGNMIISVSIPDGSKFQKKSPDGFNEFKSALPLKVTEVKSKGKFIYFLFENNWILMCRLLMSGGWYLNKAPKHNHIELEYQSGSKSSSIWFVDSRHFGTLKWSNKQTDLDAELNKLGPDLLNDTVTEDQYLKKMKENSKKNIALVMMDQSVFSGIGNYLKSEILYEAKVSPHAIINNIPDVKLKELFKISIDKINSSYKSGGASVRNYSDIKGKDGQYAFNFQVYQKKIDPLGNKIKSEKTKDGRTTHWVPSLQNDYSQ</sequence>
<dbReference type="InterPro" id="IPR010979">
    <property type="entry name" value="Ribosomal_uS13-like_H2TH"/>
</dbReference>
<accession>A0A6C0E7L1</accession>
<comment type="similarity">
    <text evidence="2">Belongs to the FPG family.</text>
</comment>
<dbReference type="EMBL" id="MN739748">
    <property type="protein sequence ID" value="QHT24768.1"/>
    <property type="molecule type" value="Genomic_DNA"/>
</dbReference>
<dbReference type="GO" id="GO:0016829">
    <property type="term" value="F:lyase activity"/>
    <property type="evidence" value="ECO:0007669"/>
    <property type="project" value="UniProtKB-KW"/>
</dbReference>
<keyword evidence="3" id="KW-0227">DNA damage</keyword>
<dbReference type="Pfam" id="PF01149">
    <property type="entry name" value="Fapy_DNA_glyco"/>
    <property type="match status" value="1"/>
</dbReference>
<dbReference type="GO" id="GO:0003906">
    <property type="term" value="F:DNA-(apurinic or apyrimidinic site) endonuclease activity"/>
    <property type="evidence" value="ECO:0007669"/>
    <property type="project" value="InterPro"/>
</dbReference>
<dbReference type="Gene3D" id="3.20.190.10">
    <property type="entry name" value="MutM-like, N-terminal"/>
    <property type="match status" value="1"/>
</dbReference>
<dbReference type="SMART" id="SM00898">
    <property type="entry name" value="Fapy_DNA_glyco"/>
    <property type="match status" value="1"/>
</dbReference>
<evidence type="ECO:0000259" key="11">
    <source>
        <dbReference type="PROSITE" id="PS51068"/>
    </source>
</evidence>
<protein>
    <recommendedName>
        <fullName evidence="11">Formamidopyrimidine-DNA glycosylase catalytic domain-containing protein</fullName>
    </recommendedName>
</protein>
<dbReference type="InterPro" id="IPR012319">
    <property type="entry name" value="FPG_cat"/>
</dbReference>
<dbReference type="GO" id="GO:0006284">
    <property type="term" value="P:base-excision repair"/>
    <property type="evidence" value="ECO:0007669"/>
    <property type="project" value="InterPro"/>
</dbReference>
<dbReference type="InterPro" id="IPR035937">
    <property type="entry name" value="FPG_N"/>
</dbReference>
<evidence type="ECO:0000256" key="10">
    <source>
        <dbReference type="SAM" id="MobiDB-lite"/>
    </source>
</evidence>
<evidence type="ECO:0000313" key="12">
    <source>
        <dbReference type="EMBL" id="QHT24768.1"/>
    </source>
</evidence>
<dbReference type="GO" id="GO:0003684">
    <property type="term" value="F:damaged DNA binding"/>
    <property type="evidence" value="ECO:0007669"/>
    <property type="project" value="InterPro"/>
</dbReference>
<dbReference type="Pfam" id="PF21025">
    <property type="entry name" value="Fapy_DNA_glyco_C"/>
    <property type="match status" value="1"/>
</dbReference>
<dbReference type="PANTHER" id="PTHR22993:SF9">
    <property type="entry name" value="FORMAMIDOPYRIMIDINE-DNA GLYCOSYLASE"/>
    <property type="match status" value="1"/>
</dbReference>
<dbReference type="AlphaFoldDB" id="A0A6C0E7L1"/>
<dbReference type="PROSITE" id="PS51068">
    <property type="entry name" value="FPG_CAT"/>
    <property type="match status" value="1"/>
</dbReference>
<evidence type="ECO:0000256" key="7">
    <source>
        <dbReference type="ARBA" id="ARBA00023239"/>
    </source>
</evidence>
<dbReference type="SUPFAM" id="SSF46946">
    <property type="entry name" value="S13-like H2TH domain"/>
    <property type="match status" value="1"/>
</dbReference>
<keyword evidence="6" id="KW-0234">DNA repair</keyword>
<dbReference type="Gene3D" id="1.10.8.50">
    <property type="match status" value="1"/>
</dbReference>
<feature type="compositionally biased region" description="Basic and acidic residues" evidence="10">
    <location>
        <begin position="254"/>
        <end position="264"/>
    </location>
</feature>
<keyword evidence="7" id="KW-0456">Lyase</keyword>
<evidence type="ECO:0000256" key="4">
    <source>
        <dbReference type="ARBA" id="ARBA00022801"/>
    </source>
</evidence>
<dbReference type="InterPro" id="IPR015886">
    <property type="entry name" value="H2TH_FPG"/>
</dbReference>
<proteinExistence type="inferred from homology"/>
<evidence type="ECO:0000256" key="3">
    <source>
        <dbReference type="ARBA" id="ARBA00022763"/>
    </source>
</evidence>
<dbReference type="InterPro" id="IPR049392">
    <property type="entry name" value="FPG_C"/>
</dbReference>
<evidence type="ECO:0000256" key="6">
    <source>
        <dbReference type="ARBA" id="ARBA00023204"/>
    </source>
</evidence>
<feature type="domain" description="Formamidopyrimidine-DNA glycosylase catalytic" evidence="11">
    <location>
        <begin position="2"/>
        <end position="116"/>
    </location>
</feature>
<evidence type="ECO:0000256" key="1">
    <source>
        <dbReference type="ARBA" id="ARBA00001668"/>
    </source>
</evidence>
<keyword evidence="5" id="KW-0238">DNA-binding</keyword>
<dbReference type="GO" id="GO:0008270">
    <property type="term" value="F:zinc ion binding"/>
    <property type="evidence" value="ECO:0007669"/>
    <property type="project" value="InterPro"/>
</dbReference>
<dbReference type="SMART" id="SM01232">
    <property type="entry name" value="H2TH"/>
    <property type="match status" value="1"/>
</dbReference>
<reference evidence="12" key="1">
    <citation type="journal article" date="2020" name="Nature">
        <title>Giant virus diversity and host interactions through global metagenomics.</title>
        <authorList>
            <person name="Schulz F."/>
            <person name="Roux S."/>
            <person name="Paez-Espino D."/>
            <person name="Jungbluth S."/>
            <person name="Walsh D.A."/>
            <person name="Denef V.J."/>
            <person name="McMahon K.D."/>
            <person name="Konstantinidis K.T."/>
            <person name="Eloe-Fadrosh E.A."/>
            <person name="Kyrpides N.C."/>
            <person name="Woyke T."/>
        </authorList>
    </citation>
    <scope>NUCLEOTIDE SEQUENCE</scope>
    <source>
        <strain evidence="12">GVMAG-M-3300023179-150</strain>
    </source>
</reference>
<keyword evidence="8" id="KW-0511">Multifunctional enzyme</keyword>
<organism evidence="12">
    <name type="scientific">viral metagenome</name>
    <dbReference type="NCBI Taxonomy" id="1070528"/>
    <lineage>
        <taxon>unclassified sequences</taxon>
        <taxon>metagenomes</taxon>
        <taxon>organismal metagenomes</taxon>
    </lineage>
</organism>
<dbReference type="PANTHER" id="PTHR22993">
    <property type="entry name" value="FORMAMIDOPYRIMIDINE-DNA GLYCOSYLASE"/>
    <property type="match status" value="1"/>
</dbReference>
<dbReference type="GO" id="GO:0008534">
    <property type="term" value="F:oxidized purine nucleobase lesion DNA N-glycosylase activity"/>
    <property type="evidence" value="ECO:0007669"/>
    <property type="project" value="UniProtKB-EC"/>
</dbReference>
<dbReference type="GO" id="GO:0005634">
    <property type="term" value="C:nucleus"/>
    <property type="evidence" value="ECO:0007669"/>
    <property type="project" value="TreeGrafter"/>
</dbReference>
<keyword evidence="9" id="KW-0326">Glycosidase</keyword>
<comment type="catalytic activity">
    <reaction evidence="1">
        <text>Hydrolysis of DNA containing ring-opened 7-methylguanine residues, releasing 2,6-diamino-4-hydroxy-5-(N-methyl)formamidopyrimidine.</text>
        <dbReference type="EC" id="3.2.2.23"/>
    </reaction>
</comment>
<feature type="region of interest" description="Disordered" evidence="10">
    <location>
        <begin position="254"/>
        <end position="277"/>
    </location>
</feature>